<name>A0ABW4Q9F4_9MICC</name>
<dbReference type="SUPFAM" id="SSF142433">
    <property type="entry name" value="CinA-like"/>
    <property type="match status" value="1"/>
</dbReference>
<evidence type="ECO:0000259" key="1">
    <source>
        <dbReference type="Pfam" id="PF02464"/>
    </source>
</evidence>
<dbReference type="Gene3D" id="3.90.950.20">
    <property type="entry name" value="CinA-like"/>
    <property type="match status" value="1"/>
</dbReference>
<dbReference type="NCBIfam" id="TIGR00199">
    <property type="entry name" value="PncC_domain"/>
    <property type="match status" value="1"/>
</dbReference>
<protein>
    <submittedName>
        <fullName evidence="2">CinA family protein</fullName>
    </submittedName>
</protein>
<accession>A0ABW4Q9F4</accession>
<gene>
    <name evidence="2" type="ORF">ACFSFX_12295</name>
</gene>
<dbReference type="Pfam" id="PF02464">
    <property type="entry name" value="CinA"/>
    <property type="match status" value="1"/>
</dbReference>
<dbReference type="InterPro" id="IPR036653">
    <property type="entry name" value="CinA-like_C"/>
</dbReference>
<reference evidence="3" key="1">
    <citation type="journal article" date="2019" name="Int. J. Syst. Evol. Microbiol.">
        <title>The Global Catalogue of Microorganisms (GCM) 10K type strain sequencing project: providing services to taxonomists for standard genome sequencing and annotation.</title>
        <authorList>
            <consortium name="The Broad Institute Genomics Platform"/>
            <consortium name="The Broad Institute Genome Sequencing Center for Infectious Disease"/>
            <person name="Wu L."/>
            <person name="Ma J."/>
        </authorList>
    </citation>
    <scope>NUCLEOTIDE SEQUENCE [LARGE SCALE GENOMIC DNA]</scope>
    <source>
        <strain evidence="3">JCM 11496</strain>
    </source>
</reference>
<dbReference type="EMBL" id="JBHUGA010000052">
    <property type="protein sequence ID" value="MFD1847371.1"/>
    <property type="molecule type" value="Genomic_DNA"/>
</dbReference>
<evidence type="ECO:0000313" key="3">
    <source>
        <dbReference type="Proteomes" id="UP001597307"/>
    </source>
</evidence>
<keyword evidence="3" id="KW-1185">Reference proteome</keyword>
<dbReference type="Proteomes" id="UP001597307">
    <property type="component" value="Unassembled WGS sequence"/>
</dbReference>
<sequence length="170" mass="17019">MESPGPAGPAAEVIRLATASHLTIATAESLTAGMVSAALGSVPGASAVLQGGAVTYQNQIKVDVLGVDPAGIAATGAVDAVVARQMAEGARRVFDADLGVSTTGAAGPEPHAGKAVGTVFVAVASPGGTRVKEYLFDGDRESVRRHACSAALDLLRTVLRDRDAGNKSQD</sequence>
<comment type="caution">
    <text evidence="2">The sequence shown here is derived from an EMBL/GenBank/DDBJ whole genome shotgun (WGS) entry which is preliminary data.</text>
</comment>
<dbReference type="RefSeq" id="WP_343879358.1">
    <property type="nucleotide sequence ID" value="NZ_BAAAIJ010000036.1"/>
</dbReference>
<organism evidence="2 3">
    <name type="scientific">Arthrobacter flavus</name>
    <dbReference type="NCBI Taxonomy" id="95172"/>
    <lineage>
        <taxon>Bacteria</taxon>
        <taxon>Bacillati</taxon>
        <taxon>Actinomycetota</taxon>
        <taxon>Actinomycetes</taxon>
        <taxon>Micrococcales</taxon>
        <taxon>Micrococcaceae</taxon>
        <taxon>Arthrobacter</taxon>
    </lineage>
</organism>
<feature type="domain" description="CinA C-terminal" evidence="1">
    <location>
        <begin position="10"/>
        <end position="158"/>
    </location>
</feature>
<proteinExistence type="predicted"/>
<dbReference type="InterPro" id="IPR008136">
    <property type="entry name" value="CinA_C"/>
</dbReference>
<evidence type="ECO:0000313" key="2">
    <source>
        <dbReference type="EMBL" id="MFD1847371.1"/>
    </source>
</evidence>